<feature type="transmembrane region" description="Helical" evidence="1">
    <location>
        <begin position="7"/>
        <end position="29"/>
    </location>
</feature>
<organism evidence="2 3">
    <name type="scientific">Candidatus Ornithospirochaeta stercoravium</name>
    <dbReference type="NCBI Taxonomy" id="2840897"/>
    <lineage>
        <taxon>Bacteria</taxon>
        <taxon>Pseudomonadati</taxon>
        <taxon>Spirochaetota</taxon>
        <taxon>Spirochaetia</taxon>
        <taxon>Spirochaetales</taxon>
        <taxon>Spirochaetaceae</taxon>
        <taxon>Spirochaetaceae incertae sedis</taxon>
        <taxon>Candidatus Ornithospirochaeta</taxon>
    </lineage>
</organism>
<evidence type="ECO:0000313" key="2">
    <source>
        <dbReference type="EMBL" id="MBO8469098.1"/>
    </source>
</evidence>
<gene>
    <name evidence="2" type="ORF">IAA72_04875</name>
</gene>
<feature type="transmembrane region" description="Helical" evidence="1">
    <location>
        <begin position="35"/>
        <end position="53"/>
    </location>
</feature>
<keyword evidence="1" id="KW-0812">Transmembrane</keyword>
<keyword evidence="1" id="KW-0472">Membrane</keyword>
<comment type="caution">
    <text evidence="2">The sequence shown here is derived from an EMBL/GenBank/DDBJ whole genome shotgun (WGS) entry which is preliminary data.</text>
</comment>
<dbReference type="Proteomes" id="UP000810292">
    <property type="component" value="Unassembled WGS sequence"/>
</dbReference>
<dbReference type="AlphaFoldDB" id="A0A9D9ND76"/>
<evidence type="ECO:0000256" key="1">
    <source>
        <dbReference type="SAM" id="Phobius"/>
    </source>
</evidence>
<reference evidence="2" key="1">
    <citation type="submission" date="2020-10" db="EMBL/GenBank/DDBJ databases">
        <authorList>
            <person name="Gilroy R."/>
        </authorList>
    </citation>
    <scope>NUCLEOTIDE SEQUENCE</scope>
    <source>
        <strain evidence="2">14700</strain>
    </source>
</reference>
<proteinExistence type="predicted"/>
<evidence type="ECO:0000313" key="3">
    <source>
        <dbReference type="Proteomes" id="UP000810292"/>
    </source>
</evidence>
<keyword evidence="1" id="KW-1133">Transmembrane helix</keyword>
<reference evidence="2" key="2">
    <citation type="journal article" date="2021" name="PeerJ">
        <title>Extensive microbial diversity within the chicken gut microbiome revealed by metagenomics and culture.</title>
        <authorList>
            <person name="Gilroy R."/>
            <person name="Ravi A."/>
            <person name="Getino M."/>
            <person name="Pursley I."/>
            <person name="Horton D.L."/>
            <person name="Alikhan N.F."/>
            <person name="Baker D."/>
            <person name="Gharbi K."/>
            <person name="Hall N."/>
            <person name="Watson M."/>
            <person name="Adriaenssens E.M."/>
            <person name="Foster-Nyarko E."/>
            <person name="Jarju S."/>
            <person name="Secka A."/>
            <person name="Antonio M."/>
            <person name="Oren A."/>
            <person name="Chaudhuri R.R."/>
            <person name="La Ragione R."/>
            <person name="Hildebrand F."/>
            <person name="Pallen M.J."/>
        </authorList>
    </citation>
    <scope>NUCLEOTIDE SEQUENCE</scope>
    <source>
        <strain evidence="2">14700</strain>
    </source>
</reference>
<name>A0A9D9ND76_9SPIO</name>
<dbReference type="EMBL" id="JADIMF010000074">
    <property type="protein sequence ID" value="MBO8469098.1"/>
    <property type="molecule type" value="Genomic_DNA"/>
</dbReference>
<accession>A0A9D9ND76</accession>
<sequence>MADSRRVKFVISIAMLIIGMTIGFLLLALAYTGPVWVKAVVALVYFVIVILVVKASKRYIAVLKELENR</sequence>
<protein>
    <submittedName>
        <fullName evidence="2">Uncharacterized protein</fullName>
    </submittedName>
</protein>